<dbReference type="Pfam" id="PF07637">
    <property type="entry name" value="PSD5"/>
    <property type="match status" value="1"/>
</dbReference>
<proteinExistence type="predicted"/>
<sequence length="608" mass="63731">MDRRIAPGGVLGHGARVRRGGVARGVVAAAIVVGGCGDPAGADSASEATAETASDPGGTTLPTTGSSEGEAPTGTGTTGEPLGPCEQAHPGEQVFRRLTHSEFNATVIDLFGAEVVKSPAARLAYEGDSNGFTNDVALLTVSWQHVYTYLGAAEAIAAEVVAALPQLVPCAGDPAADRACAGEFVDAYAPRAYRRPLADGEREALLASYDDAIAEGEGFAEGVELVVMRMLQSPQFLYRVELGAGPHDGAADRLTPYETAARLSYLLWGSMPDDELFAAAEQGLLATPEELAAQAERMLQHPHARRRVRQLHREWLHLGAVRGVQRDGGLFPGFDGLKDMLIAQAERFAELVLFDAEAADLRTLLTAPYALLNADLAPLYGVDAAAAGLMAEDGDPQTDEFEVTPLDPTQRAGMFTHAAILGALAKPNAPAPVLRGKFVIERLLCGQTPPPPPDIVMQPPADDLGDTTRARWEALTEADGTTCAGCHASINAPGHAFGHYSAIGGWMADEGGAAIDASGSLAGQGIDGEFADAVEMMHLLADAPAVRACVLKQYFRHAYGRSAGAGQDACTMDELTARFDGSDGDLRDLLIALTQTDAFRFRPRAGGN</sequence>
<evidence type="ECO:0000313" key="8">
    <source>
        <dbReference type="Proteomes" id="UP000199400"/>
    </source>
</evidence>
<dbReference type="EMBL" id="FOMX01000021">
    <property type="protein sequence ID" value="SFE87150.1"/>
    <property type="molecule type" value="Genomic_DNA"/>
</dbReference>
<dbReference type="AlphaFoldDB" id="A0A1I2E4K0"/>
<gene>
    <name evidence="7" type="ORF">SAMN02745121_05891</name>
</gene>
<accession>A0A1I2E4K0</accession>
<dbReference type="Pfam" id="PF07626">
    <property type="entry name" value="PSD3"/>
    <property type="match status" value="1"/>
</dbReference>
<dbReference type="Pfam" id="PF07631">
    <property type="entry name" value="PSD4"/>
    <property type="match status" value="1"/>
</dbReference>
<evidence type="ECO:0000313" key="7">
    <source>
        <dbReference type="EMBL" id="SFE87150.1"/>
    </source>
</evidence>
<feature type="domain" description="DUF1585" evidence="2">
    <location>
        <begin position="529"/>
        <end position="599"/>
    </location>
</feature>
<evidence type="ECO:0000259" key="3">
    <source>
        <dbReference type="Pfam" id="PF07626"/>
    </source>
</evidence>
<feature type="domain" description="DUF1587" evidence="3">
    <location>
        <begin position="96"/>
        <end position="161"/>
    </location>
</feature>
<dbReference type="Pfam" id="PF07627">
    <property type="entry name" value="PSCyt3"/>
    <property type="match status" value="1"/>
</dbReference>
<dbReference type="Proteomes" id="UP000199400">
    <property type="component" value="Unassembled WGS sequence"/>
</dbReference>
<dbReference type="InterPro" id="IPR011478">
    <property type="entry name" value="DUF1585"/>
</dbReference>
<dbReference type="STRING" id="54.SAMN02745121_05891"/>
<evidence type="ECO:0008006" key="9">
    <source>
        <dbReference type="Google" id="ProtNLM"/>
    </source>
</evidence>
<protein>
    <recommendedName>
        <fullName evidence="9">DUF1592 domain-containing protein</fullName>
    </recommendedName>
</protein>
<dbReference type="InterPro" id="IPR013036">
    <property type="entry name" value="DUF1587"/>
</dbReference>
<evidence type="ECO:0000256" key="1">
    <source>
        <dbReference type="SAM" id="MobiDB-lite"/>
    </source>
</evidence>
<feature type="compositionally biased region" description="Low complexity" evidence="1">
    <location>
        <begin position="42"/>
        <end position="84"/>
    </location>
</feature>
<evidence type="ECO:0000259" key="4">
    <source>
        <dbReference type="Pfam" id="PF07627"/>
    </source>
</evidence>
<feature type="region of interest" description="Disordered" evidence="1">
    <location>
        <begin position="40"/>
        <end position="88"/>
    </location>
</feature>
<keyword evidence="8" id="KW-1185">Reference proteome</keyword>
<evidence type="ECO:0000259" key="6">
    <source>
        <dbReference type="Pfam" id="PF07637"/>
    </source>
</evidence>
<feature type="domain" description="DUF1595" evidence="6">
    <location>
        <begin position="180"/>
        <end position="241"/>
    </location>
</feature>
<evidence type="ECO:0000259" key="5">
    <source>
        <dbReference type="Pfam" id="PF07631"/>
    </source>
</evidence>
<feature type="domain" description="DUF1588" evidence="4">
    <location>
        <begin position="411"/>
        <end position="508"/>
    </location>
</feature>
<dbReference type="Pfam" id="PF07624">
    <property type="entry name" value="PSD2"/>
    <property type="match status" value="1"/>
</dbReference>
<name>A0A1I2E4K0_9BACT</name>
<dbReference type="InterPro" id="IPR013042">
    <property type="entry name" value="DUF1592"/>
</dbReference>
<evidence type="ECO:0000259" key="2">
    <source>
        <dbReference type="Pfam" id="PF07624"/>
    </source>
</evidence>
<dbReference type="InterPro" id="IPR013043">
    <property type="entry name" value="DUF1595"/>
</dbReference>
<feature type="domain" description="DUF1592" evidence="5">
    <location>
        <begin position="254"/>
        <end position="382"/>
    </location>
</feature>
<dbReference type="InterPro" id="IPR013039">
    <property type="entry name" value="DUF1588"/>
</dbReference>
<reference evidence="8" key="1">
    <citation type="submission" date="2016-10" db="EMBL/GenBank/DDBJ databases">
        <authorList>
            <person name="Varghese N."/>
            <person name="Submissions S."/>
        </authorList>
    </citation>
    <scope>NUCLEOTIDE SEQUENCE [LARGE SCALE GENOMIC DNA]</scope>
    <source>
        <strain evidence="8">ATCC 25963</strain>
    </source>
</reference>
<organism evidence="7 8">
    <name type="scientific">Nannocystis exedens</name>
    <dbReference type="NCBI Taxonomy" id="54"/>
    <lineage>
        <taxon>Bacteria</taxon>
        <taxon>Pseudomonadati</taxon>
        <taxon>Myxococcota</taxon>
        <taxon>Polyangia</taxon>
        <taxon>Nannocystales</taxon>
        <taxon>Nannocystaceae</taxon>
        <taxon>Nannocystis</taxon>
    </lineage>
</organism>